<dbReference type="PATRIC" id="fig|523841.21.peg.103"/>
<proteinExistence type="predicted"/>
<dbReference type="EMBL" id="AOLO01000001">
    <property type="protein sequence ID" value="EMA05238.1"/>
    <property type="molecule type" value="Genomic_DNA"/>
</dbReference>
<keyword evidence="2" id="KW-1185">Reference proteome</keyword>
<dbReference type="AlphaFoldDB" id="M0JA58"/>
<comment type="caution">
    <text evidence="1">The sequence shown here is derived from an EMBL/GenBank/DDBJ whole genome shotgun (WGS) entry which is preliminary data.</text>
</comment>
<protein>
    <submittedName>
        <fullName evidence="1">Uncharacterized protein</fullName>
    </submittedName>
</protein>
<evidence type="ECO:0000313" key="1">
    <source>
        <dbReference type="EMBL" id="EMA05238.1"/>
    </source>
</evidence>
<dbReference type="Proteomes" id="UP000011603">
    <property type="component" value="Unassembled WGS sequence"/>
</dbReference>
<sequence length="125" mass="14255">MELDATRSEARVRLDAVTLECLSWQERSTFVGFLEPQLRPLSSDVLVVQQNPDDGESTEIAHITNEFGHVEVRTAERAESAWLELVATKLGFVTRLNAVALESITWQDQDTFTELLRQRLEEPKK</sequence>
<name>M0JA58_HALMT</name>
<evidence type="ECO:0000313" key="2">
    <source>
        <dbReference type="Proteomes" id="UP000011603"/>
    </source>
</evidence>
<reference evidence="1 2" key="1">
    <citation type="journal article" date="2014" name="PLoS Genet.">
        <title>Phylogenetically driven sequencing of extremely halophilic archaea reveals strategies for static and dynamic osmo-response.</title>
        <authorList>
            <person name="Becker E.A."/>
            <person name="Seitzer P.M."/>
            <person name="Tritt A."/>
            <person name="Larsen D."/>
            <person name="Krusor M."/>
            <person name="Yao A.I."/>
            <person name="Wu D."/>
            <person name="Madern D."/>
            <person name="Eisen J.A."/>
            <person name="Darling A.E."/>
            <person name="Facciotti M.T."/>
        </authorList>
    </citation>
    <scope>NUCLEOTIDE SEQUENCE [LARGE SCALE GENOMIC DNA]</scope>
    <source>
        <strain evidence="2">ATCC 33500 / DSM 1411 / JCM 8866 / NBRC 14739 / NCIMB 2177 / R-4</strain>
    </source>
</reference>
<accession>M0JA58</accession>
<gene>
    <name evidence="1" type="ORF">C439_00525</name>
</gene>
<organism evidence="1 2">
    <name type="scientific">Haloferax mediterranei (strain ATCC 33500 / DSM 1411 / JCM 8866 / NBRC 14739 / NCIMB 2177 / R-4)</name>
    <name type="common">Halobacterium mediterranei</name>
    <dbReference type="NCBI Taxonomy" id="523841"/>
    <lineage>
        <taxon>Archaea</taxon>
        <taxon>Methanobacteriati</taxon>
        <taxon>Methanobacteriota</taxon>
        <taxon>Stenosarchaea group</taxon>
        <taxon>Halobacteria</taxon>
        <taxon>Halobacteriales</taxon>
        <taxon>Haloferacaceae</taxon>
        <taxon>Haloferax</taxon>
    </lineage>
</organism>